<dbReference type="AlphaFoldDB" id="A0A7N6F7H7"/>
<dbReference type="PROSITE" id="PS50263">
    <property type="entry name" value="CN_HYDROLASE"/>
    <property type="match status" value="1"/>
</dbReference>
<comment type="function">
    <text evidence="2">Catalytic release of biotin from biocytin, the product of biotin-dependent carboxylases degradation.</text>
</comment>
<dbReference type="EC" id="3.5.1.12" evidence="3"/>
<comment type="catalytic activity">
    <reaction evidence="5">
        <text>biocytin + H2O = biotin + L-lysine</text>
        <dbReference type="Rhea" id="RHEA:77171"/>
        <dbReference type="ChEBI" id="CHEBI:15377"/>
        <dbReference type="ChEBI" id="CHEBI:32551"/>
        <dbReference type="ChEBI" id="CHEBI:57586"/>
        <dbReference type="ChEBI" id="CHEBI:195545"/>
        <dbReference type="EC" id="3.5.1.12"/>
    </reaction>
</comment>
<evidence type="ECO:0000313" key="7">
    <source>
        <dbReference type="Ensembl" id="ENSATEP00000041235.1"/>
    </source>
</evidence>
<reference evidence="7" key="1">
    <citation type="submission" date="2021-04" db="EMBL/GenBank/DDBJ databases">
        <authorList>
            <consortium name="Wellcome Sanger Institute Data Sharing"/>
        </authorList>
    </citation>
    <scope>NUCLEOTIDE SEQUENCE [LARGE SCALE GENOMIC DNA]</scope>
</reference>
<accession>A0A7N6F7H7</accession>
<dbReference type="SUPFAM" id="SSF56317">
    <property type="entry name" value="Carbon-nitrogen hydrolase"/>
    <property type="match status" value="1"/>
</dbReference>
<dbReference type="Gene3D" id="3.60.110.10">
    <property type="entry name" value="Carbon-nitrogen hydrolase"/>
    <property type="match status" value="1"/>
</dbReference>
<dbReference type="Proteomes" id="UP000265040">
    <property type="component" value="Chromosome 11"/>
</dbReference>
<protein>
    <recommendedName>
        <fullName evidence="4">Biotinidase</fullName>
        <ecNumber evidence="3">3.5.1.12</ecNumber>
    </recommendedName>
</protein>
<evidence type="ECO:0000256" key="2">
    <source>
        <dbReference type="ARBA" id="ARBA00037073"/>
    </source>
</evidence>
<evidence type="ECO:0000256" key="4">
    <source>
        <dbReference type="ARBA" id="ARBA00039680"/>
    </source>
</evidence>
<dbReference type="PANTHER" id="PTHR10609:SF14">
    <property type="entry name" value="BIOTINIDASE"/>
    <property type="match status" value="1"/>
</dbReference>
<reference evidence="7" key="2">
    <citation type="submission" date="2025-05" db="UniProtKB">
        <authorList>
            <consortium name="Ensembl"/>
        </authorList>
    </citation>
    <scope>IDENTIFICATION</scope>
</reference>
<dbReference type="PANTHER" id="PTHR10609">
    <property type="entry name" value="BIOTINIDASE-RELATED"/>
    <property type="match status" value="1"/>
</dbReference>
<dbReference type="Ensembl" id="ENSATET00000063069.2">
    <property type="protein sequence ID" value="ENSATEP00000066411.1"/>
    <property type="gene ID" value="ENSATEG00000025632.2"/>
</dbReference>
<organism evidence="7 8">
    <name type="scientific">Anabas testudineus</name>
    <name type="common">Climbing perch</name>
    <name type="synonym">Anthias testudineus</name>
    <dbReference type="NCBI Taxonomy" id="64144"/>
    <lineage>
        <taxon>Eukaryota</taxon>
        <taxon>Metazoa</taxon>
        <taxon>Chordata</taxon>
        <taxon>Craniata</taxon>
        <taxon>Vertebrata</taxon>
        <taxon>Euteleostomi</taxon>
        <taxon>Actinopterygii</taxon>
        <taxon>Neopterygii</taxon>
        <taxon>Teleostei</taxon>
        <taxon>Neoteleostei</taxon>
        <taxon>Acanthomorphata</taxon>
        <taxon>Anabantaria</taxon>
        <taxon>Anabantiformes</taxon>
        <taxon>Anabantoidei</taxon>
        <taxon>Anabantidae</taxon>
        <taxon>Anabas</taxon>
    </lineage>
</organism>
<evidence type="ECO:0000256" key="3">
    <source>
        <dbReference type="ARBA" id="ARBA00039012"/>
    </source>
</evidence>
<dbReference type="InterPro" id="IPR040154">
    <property type="entry name" value="Biotinidase/VNN"/>
</dbReference>
<dbReference type="Ensembl" id="ENSATET00000056067.2">
    <property type="protein sequence ID" value="ENSATEP00000041235.1"/>
    <property type="gene ID" value="ENSATEG00000026971.2"/>
</dbReference>
<dbReference type="GO" id="GO:0047708">
    <property type="term" value="F:biotinidase activity"/>
    <property type="evidence" value="ECO:0007669"/>
    <property type="project" value="UniProtKB-EC"/>
</dbReference>
<comment type="similarity">
    <text evidence="1">Belongs to the carbon-nitrogen hydrolase superfamily. BTD/VNN family.</text>
</comment>
<name>A0A7N6F7H7_ANATE</name>
<feature type="domain" description="CN hydrolase" evidence="6">
    <location>
        <begin position="54"/>
        <end position="126"/>
    </location>
</feature>
<dbReference type="GeneTree" id="ENSGT00390000013823"/>
<dbReference type="PROSITE" id="PS51257">
    <property type="entry name" value="PROKAR_LIPOPROTEIN"/>
    <property type="match status" value="1"/>
</dbReference>
<evidence type="ECO:0000256" key="1">
    <source>
        <dbReference type="ARBA" id="ARBA00008225"/>
    </source>
</evidence>
<evidence type="ECO:0000256" key="5">
    <source>
        <dbReference type="ARBA" id="ARBA00043697"/>
    </source>
</evidence>
<evidence type="ECO:0000259" key="6">
    <source>
        <dbReference type="PROSITE" id="PS50263"/>
    </source>
</evidence>
<keyword evidence="8" id="KW-1185">Reference proteome</keyword>
<evidence type="ECO:0000313" key="8">
    <source>
        <dbReference type="Proteomes" id="UP000265040"/>
    </source>
</evidence>
<sequence>MSGFRLEGSLGEDAMFLLVAALVGLSFWLACGQTQPAVDSYVAAVYEHRLILNPEPRVPLSRSAALQHMHKNLDVYEEQAALAAQQGAQILVFPEDGLQGINFSRSSINGYLETIPDPQQESWNPL</sequence>
<proteinExistence type="inferred from homology"/>
<dbReference type="InterPro" id="IPR003010">
    <property type="entry name" value="C-N_Hydrolase"/>
</dbReference>
<dbReference type="InterPro" id="IPR036526">
    <property type="entry name" value="C-N_Hydrolase_sf"/>
</dbReference>